<feature type="region of interest" description="Disordered" evidence="1">
    <location>
        <begin position="369"/>
        <end position="391"/>
    </location>
</feature>
<keyword evidence="2" id="KW-0472">Membrane</keyword>
<dbReference type="RefSeq" id="WP_146535200.1">
    <property type="nucleotide sequence ID" value="NZ_SJPX01000003.1"/>
</dbReference>
<organism evidence="3 4">
    <name type="scientific">Rubripirellula reticaptiva</name>
    <dbReference type="NCBI Taxonomy" id="2528013"/>
    <lineage>
        <taxon>Bacteria</taxon>
        <taxon>Pseudomonadati</taxon>
        <taxon>Planctomycetota</taxon>
        <taxon>Planctomycetia</taxon>
        <taxon>Pirellulales</taxon>
        <taxon>Pirellulaceae</taxon>
        <taxon>Rubripirellula</taxon>
    </lineage>
</organism>
<evidence type="ECO:0000313" key="4">
    <source>
        <dbReference type="Proteomes" id="UP000317977"/>
    </source>
</evidence>
<keyword evidence="2" id="KW-0812">Transmembrane</keyword>
<keyword evidence="2" id="KW-1133">Transmembrane helix</keyword>
<protein>
    <submittedName>
        <fullName evidence="3">Uncharacterized protein</fullName>
    </submittedName>
</protein>
<name>A0A5C6EUI1_9BACT</name>
<dbReference type="AlphaFoldDB" id="A0A5C6EUI1"/>
<proteinExistence type="predicted"/>
<dbReference type="EMBL" id="SJPX01000003">
    <property type="protein sequence ID" value="TWU51960.1"/>
    <property type="molecule type" value="Genomic_DNA"/>
</dbReference>
<comment type="caution">
    <text evidence="3">The sequence shown here is derived from an EMBL/GenBank/DDBJ whole genome shotgun (WGS) entry which is preliminary data.</text>
</comment>
<dbReference type="Proteomes" id="UP000317977">
    <property type="component" value="Unassembled WGS sequence"/>
</dbReference>
<sequence length="391" mass="41616">MSAIETKDLCCTEVRSAPRMLRSRVASLATIGFGLGISMASAICLDANAEEYHPIERAGRWSGIGWGDGYHACKSSGVGICSDLPPRSYSATFGDQTSRGNAHAHGANRSDRYPTFYDRFDAGQIVECNSVGCATTLCDSAGCDSVRCDSNGCDAVGYGTATRGNEFGYNSPGIESAGRGAVAEYSVERESVARQPAARDASKQLANNGDVFWFGSANQDSVSNPSYEMNFGEHTSRSSDSVPSYASAKIATAVDPILEKSLAMDPGELTLATPEPLQKPMIRPTESKTLLLPPVQQIARQEQEVVKLPITVRSSDSPARIELQVIAENVEATSTRDAIASTAPVRTAVAKPSRLARPTRIPFTQATVEATSDSTGDGMWLKPATNNPFVK</sequence>
<accession>A0A5C6EUI1</accession>
<gene>
    <name evidence="3" type="ORF">Poly59_35570</name>
</gene>
<reference evidence="3 4" key="1">
    <citation type="submission" date="2019-02" db="EMBL/GenBank/DDBJ databases">
        <title>Deep-cultivation of Planctomycetes and their phenomic and genomic characterization uncovers novel biology.</title>
        <authorList>
            <person name="Wiegand S."/>
            <person name="Jogler M."/>
            <person name="Boedeker C."/>
            <person name="Pinto D."/>
            <person name="Vollmers J."/>
            <person name="Rivas-Marin E."/>
            <person name="Kohn T."/>
            <person name="Peeters S.H."/>
            <person name="Heuer A."/>
            <person name="Rast P."/>
            <person name="Oberbeckmann S."/>
            <person name="Bunk B."/>
            <person name="Jeske O."/>
            <person name="Meyerdierks A."/>
            <person name="Storesund J.E."/>
            <person name="Kallscheuer N."/>
            <person name="Luecker S."/>
            <person name="Lage O.M."/>
            <person name="Pohl T."/>
            <person name="Merkel B.J."/>
            <person name="Hornburger P."/>
            <person name="Mueller R.-W."/>
            <person name="Bruemmer F."/>
            <person name="Labrenz M."/>
            <person name="Spormann A.M."/>
            <person name="Op Den Camp H."/>
            <person name="Overmann J."/>
            <person name="Amann R."/>
            <person name="Jetten M.S.M."/>
            <person name="Mascher T."/>
            <person name="Medema M.H."/>
            <person name="Devos D.P."/>
            <person name="Kaster A.-K."/>
            <person name="Ovreas L."/>
            <person name="Rohde M."/>
            <person name="Galperin M.Y."/>
            <person name="Jogler C."/>
        </authorList>
    </citation>
    <scope>NUCLEOTIDE SEQUENCE [LARGE SCALE GENOMIC DNA]</scope>
    <source>
        <strain evidence="3 4">Poly59</strain>
    </source>
</reference>
<dbReference type="OrthoDB" id="246649at2"/>
<evidence type="ECO:0000313" key="3">
    <source>
        <dbReference type="EMBL" id="TWU51960.1"/>
    </source>
</evidence>
<feature type="transmembrane region" description="Helical" evidence="2">
    <location>
        <begin position="25"/>
        <end position="43"/>
    </location>
</feature>
<evidence type="ECO:0000256" key="2">
    <source>
        <dbReference type="SAM" id="Phobius"/>
    </source>
</evidence>
<keyword evidence="4" id="KW-1185">Reference proteome</keyword>
<evidence type="ECO:0000256" key="1">
    <source>
        <dbReference type="SAM" id="MobiDB-lite"/>
    </source>
</evidence>